<accession>A0A853FYA1</accession>
<protein>
    <submittedName>
        <fullName evidence="1">Uncharacterized protein</fullName>
    </submittedName>
</protein>
<dbReference type="RefSeq" id="WP_180157518.1">
    <property type="nucleotide sequence ID" value="NZ_JACCEM010000009.1"/>
</dbReference>
<gene>
    <name evidence="1" type="ORF">H0A72_17065</name>
</gene>
<evidence type="ECO:0000313" key="2">
    <source>
        <dbReference type="Proteomes" id="UP000559809"/>
    </source>
</evidence>
<name>A0A853FYA1_9BURK</name>
<dbReference type="AlphaFoldDB" id="A0A853FYA1"/>
<reference evidence="1 2" key="1">
    <citation type="submission" date="2020-07" db="EMBL/GenBank/DDBJ databases">
        <title>Taxonomic revisions and descriptions of new bacterial species based on genomic comparisons in the high-G+C-content subgroup of the family Alcaligenaceae.</title>
        <authorList>
            <person name="Szabo A."/>
            <person name="Felfoldi T."/>
        </authorList>
    </citation>
    <scope>NUCLEOTIDE SEQUENCE [LARGE SCALE GENOMIC DNA]</scope>
    <source>
        <strain evidence="1 2">LMG 24012</strain>
    </source>
</reference>
<proteinExistence type="predicted"/>
<comment type="caution">
    <text evidence="1">The sequence shown here is derived from an EMBL/GenBank/DDBJ whole genome shotgun (WGS) entry which is preliminary data.</text>
</comment>
<dbReference type="Proteomes" id="UP000559809">
    <property type="component" value="Unassembled WGS sequence"/>
</dbReference>
<keyword evidence="2" id="KW-1185">Reference proteome</keyword>
<evidence type="ECO:0000313" key="1">
    <source>
        <dbReference type="EMBL" id="NYT51025.1"/>
    </source>
</evidence>
<organism evidence="1 2">
    <name type="scientific">Parapusillimonas granuli</name>
    <dbReference type="NCBI Taxonomy" id="380911"/>
    <lineage>
        <taxon>Bacteria</taxon>
        <taxon>Pseudomonadati</taxon>
        <taxon>Pseudomonadota</taxon>
        <taxon>Betaproteobacteria</taxon>
        <taxon>Burkholderiales</taxon>
        <taxon>Alcaligenaceae</taxon>
        <taxon>Parapusillimonas</taxon>
    </lineage>
</organism>
<sequence>MARQAFDLLNQRLTTSEPMHSIEVGAMETAEVFRNIHSMLTHTANISRLLWPGNKQKSARKQRAEALRLLLDLPADDHLLSDRTLRDDLEHFDERLDRWTTSSDAAPDYWQDCIGSWDVPHQQYGVKERNVMRHFDPSTQIFRFQGRPWNIPEMIDAVQALQHCVDAKVVQLISILYPQPDISPSPVIPE</sequence>
<dbReference type="EMBL" id="JACCEM010000009">
    <property type="protein sequence ID" value="NYT51025.1"/>
    <property type="molecule type" value="Genomic_DNA"/>
</dbReference>